<dbReference type="EMBL" id="JSXS01000125">
    <property type="protein sequence ID" value="KIL30399.1"/>
    <property type="molecule type" value="Genomic_DNA"/>
</dbReference>
<protein>
    <recommendedName>
        <fullName evidence="3">Pentatricopeptide repeat-containing protein</fullName>
    </recommendedName>
</protein>
<sequence>MSNDFSWSCVGLTCIAKGIRKEEAMWYIEKAGDQMGYIEATTSLRALLHRSYFEDCRSIADFISKVKRDTDGLERESCFRFLNENVGALAIRFVWILMNNEKAPQS</sequence>
<comment type="caution">
    <text evidence="1">The sequence shown here is derived from an EMBL/GenBank/DDBJ whole genome shotgun (WGS) entry which is preliminary data.</text>
</comment>
<proteinExistence type="predicted"/>
<organism evidence="1 2">
    <name type="scientific">Bacillus subtilis subsp. subtilis</name>
    <dbReference type="NCBI Taxonomy" id="135461"/>
    <lineage>
        <taxon>Bacteria</taxon>
        <taxon>Bacillati</taxon>
        <taxon>Bacillota</taxon>
        <taxon>Bacilli</taxon>
        <taxon>Bacillales</taxon>
        <taxon>Bacillaceae</taxon>
        <taxon>Bacillus</taxon>
    </lineage>
</organism>
<accession>A0ABD3ZQZ0</accession>
<evidence type="ECO:0008006" key="3">
    <source>
        <dbReference type="Google" id="ProtNLM"/>
    </source>
</evidence>
<name>A0ABD3ZQZ0_BACIU</name>
<gene>
    <name evidence="1" type="ORF">B4067_1333</name>
</gene>
<dbReference type="RefSeq" id="WP_041056702.1">
    <property type="nucleotide sequence ID" value="NZ_JSXS01000125.1"/>
</dbReference>
<dbReference type="Proteomes" id="UP000031970">
    <property type="component" value="Unassembled WGS sequence"/>
</dbReference>
<evidence type="ECO:0000313" key="2">
    <source>
        <dbReference type="Proteomes" id="UP000031970"/>
    </source>
</evidence>
<evidence type="ECO:0000313" key="1">
    <source>
        <dbReference type="EMBL" id="KIL30399.1"/>
    </source>
</evidence>
<dbReference type="AlphaFoldDB" id="A0ABD3ZQZ0"/>
<reference evidence="1 2" key="1">
    <citation type="submission" date="2014-11" db="EMBL/GenBank/DDBJ databases">
        <title>Draft Genome Sequences of Nine Bacillus subtilis Strains that Form Spores with High Heat-Resistance.</title>
        <authorList>
            <person name="Krawcyk A.O."/>
            <person name="Berendsen E.M."/>
            <person name="de Jong A."/>
            <person name="Holsappel S."/>
            <person name="Eijlander R.T."/>
            <person name="Wells-Bennik M."/>
            <person name="Kuipers O.P."/>
        </authorList>
    </citation>
    <scope>NUCLEOTIDE SEQUENCE [LARGE SCALE GENOMIC DNA]</scope>
    <source>
        <strain evidence="1 2">B4067</strain>
    </source>
</reference>